<dbReference type="InterPro" id="IPR007123">
    <property type="entry name" value="Gelsolin-like_dom"/>
</dbReference>
<comment type="similarity">
    <text evidence="4">Belongs to the SEC23/SEC24 family. SEC24 subfamily.</text>
</comment>
<dbReference type="Gene3D" id="3.40.20.10">
    <property type="entry name" value="Severin"/>
    <property type="match status" value="1"/>
</dbReference>
<keyword evidence="5" id="KW-0813">Transport</keyword>
<dbReference type="Pfam" id="PF04811">
    <property type="entry name" value="Sec23_trunk"/>
    <property type="match status" value="1"/>
</dbReference>
<dbReference type="InterPro" id="IPR036174">
    <property type="entry name" value="Znf_Sec23_Sec24_sf"/>
</dbReference>
<feature type="domain" description="Gelsolin-like" evidence="13">
    <location>
        <begin position="672"/>
        <end position="744"/>
    </location>
</feature>
<dbReference type="Gene3D" id="1.20.120.730">
    <property type="entry name" value="Sec23/Sec24 helical domain"/>
    <property type="match status" value="1"/>
</dbReference>
<evidence type="ECO:0000256" key="11">
    <source>
        <dbReference type="ARBA" id="ARBA00023136"/>
    </source>
</evidence>
<dbReference type="InterPro" id="IPR036175">
    <property type="entry name" value="Sec23/24_helical_dom_sf"/>
</dbReference>
<dbReference type="InterPro" id="IPR036465">
    <property type="entry name" value="vWFA_dom_sf"/>
</dbReference>
<dbReference type="GO" id="GO:0000149">
    <property type="term" value="F:SNARE binding"/>
    <property type="evidence" value="ECO:0007669"/>
    <property type="project" value="TreeGrafter"/>
</dbReference>
<feature type="domain" description="Sec23/Sec24 beta-sandwich" evidence="17">
    <location>
        <begin position="454"/>
        <end position="536"/>
    </location>
</feature>
<evidence type="ECO:0000259" key="17">
    <source>
        <dbReference type="Pfam" id="PF08033"/>
    </source>
</evidence>
<keyword evidence="8" id="KW-0931">ER-Golgi transport</keyword>
<dbReference type="SUPFAM" id="SSF81995">
    <property type="entry name" value="beta-sandwich domain of Sec23/24"/>
    <property type="match status" value="1"/>
</dbReference>
<evidence type="ECO:0000313" key="19">
    <source>
        <dbReference type="Proteomes" id="UP001215280"/>
    </source>
</evidence>
<feature type="region of interest" description="Disordered" evidence="12">
    <location>
        <begin position="1"/>
        <end position="42"/>
    </location>
</feature>
<keyword evidence="7" id="KW-0256">Endoplasmic reticulum</keyword>
<dbReference type="SUPFAM" id="SSF53300">
    <property type="entry name" value="vWA-like"/>
    <property type="match status" value="1"/>
</dbReference>
<dbReference type="Pfam" id="PF04810">
    <property type="entry name" value="zf-Sec23_Sec24"/>
    <property type="match status" value="1"/>
</dbReference>
<dbReference type="GO" id="GO:0090110">
    <property type="term" value="P:COPII-coated vesicle cargo loading"/>
    <property type="evidence" value="ECO:0007669"/>
    <property type="project" value="TreeGrafter"/>
</dbReference>
<dbReference type="EMBL" id="JARJLG010000208">
    <property type="protein sequence ID" value="KAJ7727976.1"/>
    <property type="molecule type" value="Genomic_DNA"/>
</dbReference>
<evidence type="ECO:0000259" key="16">
    <source>
        <dbReference type="Pfam" id="PF04815"/>
    </source>
</evidence>
<dbReference type="GO" id="GO:0000139">
    <property type="term" value="C:Golgi membrane"/>
    <property type="evidence" value="ECO:0007669"/>
    <property type="project" value="UniProtKB-SubCell"/>
</dbReference>
<dbReference type="Gene3D" id="3.40.50.410">
    <property type="entry name" value="von Willebrand factor, type A domain"/>
    <property type="match status" value="1"/>
</dbReference>
<evidence type="ECO:0000256" key="8">
    <source>
        <dbReference type="ARBA" id="ARBA00022892"/>
    </source>
</evidence>
<dbReference type="SUPFAM" id="SSF82919">
    <property type="entry name" value="Zn-finger domain of Sec23/24"/>
    <property type="match status" value="1"/>
</dbReference>
<organism evidence="18 19">
    <name type="scientific">Mycena maculata</name>
    <dbReference type="NCBI Taxonomy" id="230809"/>
    <lineage>
        <taxon>Eukaryota</taxon>
        <taxon>Fungi</taxon>
        <taxon>Dikarya</taxon>
        <taxon>Basidiomycota</taxon>
        <taxon>Agaricomycotina</taxon>
        <taxon>Agaricomycetes</taxon>
        <taxon>Agaricomycetidae</taxon>
        <taxon>Agaricales</taxon>
        <taxon>Marasmiineae</taxon>
        <taxon>Mycenaceae</taxon>
        <taxon>Mycena</taxon>
    </lineage>
</organism>
<dbReference type="InterPro" id="IPR036180">
    <property type="entry name" value="Gelsolin-like_dom_sf"/>
</dbReference>
<proteinExistence type="inferred from homology"/>
<evidence type="ECO:0000259" key="13">
    <source>
        <dbReference type="Pfam" id="PF00626"/>
    </source>
</evidence>
<feature type="domain" description="Sec23/Sec24 helical" evidence="16">
    <location>
        <begin position="547"/>
        <end position="645"/>
    </location>
</feature>
<dbReference type="InterPro" id="IPR006900">
    <property type="entry name" value="Sec23/24_helical_dom"/>
</dbReference>
<evidence type="ECO:0000256" key="5">
    <source>
        <dbReference type="ARBA" id="ARBA00022448"/>
    </source>
</evidence>
<evidence type="ECO:0000256" key="10">
    <source>
        <dbReference type="ARBA" id="ARBA00023034"/>
    </source>
</evidence>
<dbReference type="GO" id="GO:0006886">
    <property type="term" value="P:intracellular protein transport"/>
    <property type="evidence" value="ECO:0007669"/>
    <property type="project" value="InterPro"/>
</dbReference>
<keyword evidence="19" id="KW-1185">Reference proteome</keyword>
<dbReference type="Pfam" id="PF08033">
    <property type="entry name" value="Sec23_BS"/>
    <property type="match status" value="1"/>
</dbReference>
<dbReference type="InterPro" id="IPR006895">
    <property type="entry name" value="Znf_Sec23_Sec24"/>
</dbReference>
<evidence type="ECO:0000259" key="14">
    <source>
        <dbReference type="Pfam" id="PF04810"/>
    </source>
</evidence>
<dbReference type="Proteomes" id="UP001215280">
    <property type="component" value="Unassembled WGS sequence"/>
</dbReference>
<dbReference type="GO" id="GO:0070971">
    <property type="term" value="C:endoplasmic reticulum exit site"/>
    <property type="evidence" value="ECO:0007669"/>
    <property type="project" value="TreeGrafter"/>
</dbReference>
<dbReference type="Pfam" id="PF04815">
    <property type="entry name" value="Sec23_helical"/>
    <property type="match status" value="1"/>
</dbReference>
<comment type="caution">
    <text evidence="18">The sequence shown here is derived from an EMBL/GenBank/DDBJ whole genome shotgun (WGS) entry which is preliminary data.</text>
</comment>
<accession>A0AAD7HV10</accession>
<keyword evidence="11" id="KW-0472">Membrane</keyword>
<dbReference type="InterPro" id="IPR050550">
    <property type="entry name" value="SEC23_SEC24_subfamily"/>
</dbReference>
<reference evidence="18" key="1">
    <citation type="submission" date="2023-03" db="EMBL/GenBank/DDBJ databases">
        <title>Massive genome expansion in bonnet fungi (Mycena s.s.) driven by repeated elements and novel gene families across ecological guilds.</title>
        <authorList>
            <consortium name="Lawrence Berkeley National Laboratory"/>
            <person name="Harder C.B."/>
            <person name="Miyauchi S."/>
            <person name="Viragh M."/>
            <person name="Kuo A."/>
            <person name="Thoen E."/>
            <person name="Andreopoulos B."/>
            <person name="Lu D."/>
            <person name="Skrede I."/>
            <person name="Drula E."/>
            <person name="Henrissat B."/>
            <person name="Morin E."/>
            <person name="Kohler A."/>
            <person name="Barry K."/>
            <person name="LaButti K."/>
            <person name="Morin E."/>
            <person name="Salamov A."/>
            <person name="Lipzen A."/>
            <person name="Mereny Z."/>
            <person name="Hegedus B."/>
            <person name="Baldrian P."/>
            <person name="Stursova M."/>
            <person name="Weitz H."/>
            <person name="Taylor A."/>
            <person name="Grigoriev I.V."/>
            <person name="Nagy L.G."/>
            <person name="Martin F."/>
            <person name="Kauserud H."/>
        </authorList>
    </citation>
    <scope>NUCLEOTIDE SEQUENCE</scope>
    <source>
        <strain evidence="18">CBHHK188m</strain>
    </source>
</reference>
<dbReference type="Gene3D" id="2.30.30.380">
    <property type="entry name" value="Zn-finger domain of Sec23/24"/>
    <property type="match status" value="1"/>
</dbReference>
<gene>
    <name evidence="18" type="ORF">DFH07DRAFT_896045</name>
</gene>
<keyword evidence="6" id="KW-0963">Cytoplasm</keyword>
<dbReference type="PANTHER" id="PTHR13803:SF39">
    <property type="entry name" value="SECRETORY 24AB, ISOFORM A"/>
    <property type="match status" value="1"/>
</dbReference>
<dbReference type="GO" id="GO:0008270">
    <property type="term" value="F:zinc ion binding"/>
    <property type="evidence" value="ECO:0007669"/>
    <property type="project" value="InterPro"/>
</dbReference>
<dbReference type="AlphaFoldDB" id="A0AAD7HV10"/>
<dbReference type="Pfam" id="PF00626">
    <property type="entry name" value="Gelsolin"/>
    <property type="match status" value="1"/>
</dbReference>
<evidence type="ECO:0000259" key="15">
    <source>
        <dbReference type="Pfam" id="PF04811"/>
    </source>
</evidence>
<evidence type="ECO:0000256" key="4">
    <source>
        <dbReference type="ARBA" id="ARBA00008334"/>
    </source>
</evidence>
<keyword evidence="10" id="KW-0333">Golgi apparatus</keyword>
<evidence type="ECO:0000256" key="6">
    <source>
        <dbReference type="ARBA" id="ARBA00022490"/>
    </source>
</evidence>
<keyword evidence="9" id="KW-0653">Protein transport</keyword>
<feature type="domain" description="Zinc finger Sec23/Sec24-type" evidence="14">
    <location>
        <begin position="139"/>
        <end position="176"/>
    </location>
</feature>
<feature type="domain" description="Sec23/Sec24 trunk" evidence="15">
    <location>
        <begin position="213"/>
        <end position="447"/>
    </location>
</feature>
<dbReference type="InterPro" id="IPR012990">
    <property type="entry name" value="Beta-sandwich_Sec23_24"/>
</dbReference>
<evidence type="ECO:0000256" key="12">
    <source>
        <dbReference type="SAM" id="MobiDB-lite"/>
    </source>
</evidence>
<dbReference type="Gene3D" id="2.60.40.1670">
    <property type="entry name" value="beta-sandwich domain of Sec23/24"/>
    <property type="match status" value="1"/>
</dbReference>
<dbReference type="PANTHER" id="PTHR13803">
    <property type="entry name" value="SEC24-RELATED PROTEIN"/>
    <property type="match status" value="1"/>
</dbReference>
<dbReference type="SUPFAM" id="SSF81811">
    <property type="entry name" value="Helical domain of Sec23/24"/>
    <property type="match status" value="1"/>
</dbReference>
<dbReference type="GO" id="GO:0030127">
    <property type="term" value="C:COPII vesicle coat"/>
    <property type="evidence" value="ECO:0007669"/>
    <property type="project" value="InterPro"/>
</dbReference>
<sequence>MSDPPHAPKRRQYAAGETQVYYGSASGQQPADVQPLYPQTYPDTLTLPDLQDVDLMTYPPDPRDLHLPPPEIRLPPGAFFPGSSTPRSDSRYQSATLNAVPKTEPLLHSVKLPLGLVISPYPTLPDGEEPVPTVDDGVIARCKLCRAYINPYVQFIDGVNWRCSLCAATSNPVPQSFDWSIIVNQPRDRYARTELTHSVVDFVATPEYLRNMPQAPAYAFLIDVSEGAISSGMFATAIRAISEHLDSLPNDQLRTKVAIICFDTALHFFSLRPGVAEFELLVVSDLERAYVPRPHSLLVNLSQARQSLEALLSQLPAIFKDARTSDSAAGPALDGALAPISPTGGKIILISASVPTVGKGALDLSKQTLKKDLDIDKSASEFYHAVALSCVKACVSVDMFLFGDRYRGIATLSLLPQYTSGQMLYYAGFSAAVHEDALKFAVELGRVLAMPIMLEAEMRVRCSRGIHVKSMHGNFFLQSSDSVVLPAVPKDQSYAFEFQIEETLTEPIAVFQSALLHTTSSGERRIRVLTLALPTTSVIAEVFASADARTIAALVAKQIVQRPSSLTLEDKRDKLFKLVADVCAAYARGTSGELQLLLPANLKMLPVLLLGLFKKLAIQLSSELIFDIRAYTRVVLSSDTISQLIRYIYPNVYCLHNMPTEVGFIGEERKLIMPAPLPLTSAWWEPHGLYLIDDGQIIYLWVGRDAVPQLIVDVFGVDDYRALRTGKIALPEVDTAISQRIRAIIGKIHEREGVVHHPTVCVVKDDSTSGDPALRAAAVQTLIHDRADDLRVSYKQFLLKIYGK</sequence>
<evidence type="ECO:0000256" key="9">
    <source>
        <dbReference type="ARBA" id="ARBA00022927"/>
    </source>
</evidence>
<dbReference type="InterPro" id="IPR006896">
    <property type="entry name" value="Sec23/24_trunk_dom"/>
</dbReference>
<dbReference type="SUPFAM" id="SSF82754">
    <property type="entry name" value="C-terminal, gelsolin-like domain of Sec23/24"/>
    <property type="match status" value="1"/>
</dbReference>
<evidence type="ECO:0000256" key="7">
    <source>
        <dbReference type="ARBA" id="ARBA00022824"/>
    </source>
</evidence>
<comment type="subcellular location">
    <subcellularLocation>
        <location evidence="2">Cytoplasm</location>
    </subcellularLocation>
    <subcellularLocation>
        <location evidence="3">Endoplasmic reticulum membrane</location>
    </subcellularLocation>
    <subcellularLocation>
        <location evidence="1">Golgi apparatus membrane</location>
    </subcellularLocation>
</comment>
<name>A0AAD7HV10_9AGAR</name>
<dbReference type="GO" id="GO:0005789">
    <property type="term" value="C:endoplasmic reticulum membrane"/>
    <property type="evidence" value="ECO:0007669"/>
    <property type="project" value="UniProtKB-SubCell"/>
</dbReference>
<evidence type="ECO:0000256" key="1">
    <source>
        <dbReference type="ARBA" id="ARBA00004394"/>
    </source>
</evidence>
<dbReference type="InterPro" id="IPR029006">
    <property type="entry name" value="ADF-H/Gelsolin-like_dom_sf"/>
</dbReference>
<evidence type="ECO:0000256" key="2">
    <source>
        <dbReference type="ARBA" id="ARBA00004496"/>
    </source>
</evidence>
<protein>
    <submittedName>
        <fullName evidence="18">CPII coat sec24 protein</fullName>
    </submittedName>
</protein>
<evidence type="ECO:0000256" key="3">
    <source>
        <dbReference type="ARBA" id="ARBA00004586"/>
    </source>
</evidence>
<evidence type="ECO:0000313" key="18">
    <source>
        <dbReference type="EMBL" id="KAJ7727976.1"/>
    </source>
</evidence>